<dbReference type="GO" id="GO:0004674">
    <property type="term" value="F:protein serine/threonine kinase activity"/>
    <property type="evidence" value="ECO:0007669"/>
    <property type="project" value="UniProtKB-EC"/>
</dbReference>
<dbReference type="InterPro" id="IPR011009">
    <property type="entry name" value="Kinase-like_dom_sf"/>
</dbReference>
<dbReference type="PROSITE" id="PS50011">
    <property type="entry name" value="PROTEIN_KINASE_DOM"/>
    <property type="match status" value="1"/>
</dbReference>
<evidence type="ECO:0000256" key="5">
    <source>
        <dbReference type="ARBA" id="ARBA00022777"/>
    </source>
</evidence>
<dbReference type="EMBL" id="JBITMB010000004">
    <property type="protein sequence ID" value="MFI7442224.1"/>
    <property type="molecule type" value="Genomic_DNA"/>
</dbReference>
<comment type="caution">
    <text evidence="9">The sequence shown here is derived from an EMBL/GenBank/DDBJ whole genome shotgun (WGS) entry which is preliminary data.</text>
</comment>
<dbReference type="SUPFAM" id="SSF56112">
    <property type="entry name" value="Protein kinase-like (PK-like)"/>
    <property type="match status" value="1"/>
</dbReference>
<reference evidence="9 10" key="1">
    <citation type="submission" date="2024-10" db="EMBL/GenBank/DDBJ databases">
        <title>The Natural Products Discovery Center: Release of the First 8490 Sequenced Strains for Exploring Actinobacteria Biosynthetic Diversity.</title>
        <authorList>
            <person name="Kalkreuter E."/>
            <person name="Kautsar S.A."/>
            <person name="Yang D."/>
            <person name="Bader C.D."/>
            <person name="Teijaro C.N."/>
            <person name="Fluegel L."/>
            <person name="Davis C.M."/>
            <person name="Simpson J.R."/>
            <person name="Lauterbach L."/>
            <person name="Steele A.D."/>
            <person name="Gui C."/>
            <person name="Meng S."/>
            <person name="Li G."/>
            <person name="Viehrig K."/>
            <person name="Ye F."/>
            <person name="Su P."/>
            <person name="Kiefer A.F."/>
            <person name="Nichols A."/>
            <person name="Cepeda A.J."/>
            <person name="Yan W."/>
            <person name="Fan B."/>
            <person name="Jiang Y."/>
            <person name="Adhikari A."/>
            <person name="Zheng C.-J."/>
            <person name="Schuster L."/>
            <person name="Cowan T.M."/>
            <person name="Smanski M.J."/>
            <person name="Chevrette M.G."/>
            <person name="De Carvalho L.P.S."/>
            <person name="Shen B."/>
        </authorList>
    </citation>
    <scope>NUCLEOTIDE SEQUENCE [LARGE SCALE GENOMIC DNA]</scope>
    <source>
        <strain evidence="9 10">NPDC049503</strain>
    </source>
</reference>
<dbReference type="SMART" id="SM00220">
    <property type="entry name" value="S_TKc"/>
    <property type="match status" value="1"/>
</dbReference>
<dbReference type="EC" id="2.7.11.1" evidence="1"/>
<evidence type="ECO:0000256" key="1">
    <source>
        <dbReference type="ARBA" id="ARBA00012513"/>
    </source>
</evidence>
<keyword evidence="4" id="KW-0547">Nucleotide-binding</keyword>
<gene>
    <name evidence="9" type="ORF">ACIBP5_19850</name>
</gene>
<dbReference type="PANTHER" id="PTHR43289">
    <property type="entry name" value="MITOGEN-ACTIVATED PROTEIN KINASE KINASE KINASE 20-RELATED"/>
    <property type="match status" value="1"/>
</dbReference>
<keyword evidence="7" id="KW-0812">Transmembrane</keyword>
<keyword evidence="6" id="KW-0067">ATP-binding</keyword>
<evidence type="ECO:0000256" key="3">
    <source>
        <dbReference type="ARBA" id="ARBA00022679"/>
    </source>
</evidence>
<dbReference type="Gene3D" id="1.10.510.10">
    <property type="entry name" value="Transferase(Phosphotransferase) domain 1"/>
    <property type="match status" value="1"/>
</dbReference>
<keyword evidence="2" id="KW-0723">Serine/threonine-protein kinase</keyword>
<evidence type="ECO:0000256" key="4">
    <source>
        <dbReference type="ARBA" id="ARBA00022741"/>
    </source>
</evidence>
<dbReference type="Pfam" id="PF00069">
    <property type="entry name" value="Pkinase"/>
    <property type="match status" value="1"/>
</dbReference>
<dbReference type="CDD" id="cd14014">
    <property type="entry name" value="STKc_PknB_like"/>
    <property type="match status" value="1"/>
</dbReference>
<keyword evidence="5 9" id="KW-0418">Kinase</keyword>
<accession>A0ABW8A614</accession>
<proteinExistence type="predicted"/>
<evidence type="ECO:0000256" key="7">
    <source>
        <dbReference type="SAM" id="Phobius"/>
    </source>
</evidence>
<keyword evidence="10" id="KW-1185">Reference proteome</keyword>
<protein>
    <recommendedName>
        <fullName evidence="1">non-specific serine/threonine protein kinase</fullName>
        <ecNumber evidence="1">2.7.11.1</ecNumber>
    </recommendedName>
</protein>
<name>A0ABW8A614_9ACTN</name>
<keyword evidence="7" id="KW-1133">Transmembrane helix</keyword>
<evidence type="ECO:0000313" key="10">
    <source>
        <dbReference type="Proteomes" id="UP001612928"/>
    </source>
</evidence>
<evidence type="ECO:0000256" key="2">
    <source>
        <dbReference type="ARBA" id="ARBA00022527"/>
    </source>
</evidence>
<feature type="transmembrane region" description="Helical" evidence="7">
    <location>
        <begin position="279"/>
        <end position="299"/>
    </location>
</feature>
<dbReference type="InterPro" id="IPR008271">
    <property type="entry name" value="Ser/Thr_kinase_AS"/>
</dbReference>
<evidence type="ECO:0000259" key="8">
    <source>
        <dbReference type="PROSITE" id="PS50011"/>
    </source>
</evidence>
<dbReference type="InterPro" id="IPR000719">
    <property type="entry name" value="Prot_kinase_dom"/>
</dbReference>
<dbReference type="Gene3D" id="3.30.200.20">
    <property type="entry name" value="Phosphorylase Kinase, domain 1"/>
    <property type="match status" value="1"/>
</dbReference>
<sequence length="478" mass="50324">MRAEPYLLAGRYLLTERLGEGGAGTVWRAVDRVLDRQVAVKQVRVPAGLTPQERTAFTGRAIHEARSAGRLRDPAIVLVHDVVLDGDQPWIIMDLVTGRSLDKVIKADGPLPPHEVARIGLRVLSALETAHMHGILHHDVKPANILLDADGSAMLTDFGIAVPLYGQDGGGPAGGSLGYMAPERLNQQAAGPASDLWSLGAALYAAAEGRAPFERPMAAAVAAAVLLHAPPYPERAGRVLGDLIMAMLAKDPAERPPAASVRERLAAVAEPGRRRRRRWLAPVAVAAAVLVGAGGWYGVAALRGGPDPGRFVTAPDPCRLLSDAQAAELLDGRVRRVVPMPGTCEWKLADEPHRSRRIVVGVRAERPNGDLGGAAVAERRFAGERVARSGAQGKVLGTVTGPVHDVQGVGEKAFAQVTFRLATSSTEVGQADNVVLFRLSNLLGEVVLHHTDVPVDEAGAGRATAVDAARLVSAAIGQ</sequence>
<feature type="domain" description="Protein kinase" evidence="8">
    <location>
        <begin position="12"/>
        <end position="280"/>
    </location>
</feature>
<keyword evidence="3 9" id="KW-0808">Transferase</keyword>
<evidence type="ECO:0000256" key="6">
    <source>
        <dbReference type="ARBA" id="ARBA00022840"/>
    </source>
</evidence>
<dbReference type="PROSITE" id="PS00108">
    <property type="entry name" value="PROTEIN_KINASE_ST"/>
    <property type="match status" value="1"/>
</dbReference>
<dbReference type="Proteomes" id="UP001612928">
    <property type="component" value="Unassembled WGS sequence"/>
</dbReference>
<dbReference type="RefSeq" id="WP_397022186.1">
    <property type="nucleotide sequence ID" value="NZ_JBITMB010000004.1"/>
</dbReference>
<dbReference type="PANTHER" id="PTHR43289:SF6">
    <property type="entry name" value="SERINE_THREONINE-PROTEIN KINASE NEKL-3"/>
    <property type="match status" value="1"/>
</dbReference>
<organism evidence="9 10">
    <name type="scientific">Nonomuraea indica</name>
    <dbReference type="NCBI Taxonomy" id="1581193"/>
    <lineage>
        <taxon>Bacteria</taxon>
        <taxon>Bacillati</taxon>
        <taxon>Actinomycetota</taxon>
        <taxon>Actinomycetes</taxon>
        <taxon>Streptosporangiales</taxon>
        <taxon>Streptosporangiaceae</taxon>
        <taxon>Nonomuraea</taxon>
    </lineage>
</organism>
<keyword evidence="7" id="KW-0472">Membrane</keyword>
<evidence type="ECO:0000313" key="9">
    <source>
        <dbReference type="EMBL" id="MFI7442224.1"/>
    </source>
</evidence>